<sequence length="130" mass="13963">MDEALTSYRAMWADAAEASRTSDPKSPRLADHAQGNALSLLQYVMEQARKAGATSKGAVNLAPTVVKSSVDKVELRDCIDGSKWVQDKPSGSSDGLAGGRRHTEVTVTRTSTGEWKVSELYWEDAGTCTS</sequence>
<gene>
    <name evidence="2" type="ORF">ACFPFX_11010</name>
</gene>
<proteinExistence type="predicted"/>
<protein>
    <recommendedName>
        <fullName evidence="4">Secreted protein/lipoprotein</fullName>
    </recommendedName>
</protein>
<name>A0ABV9UII5_9ACTN</name>
<organism evidence="2 3">
    <name type="scientific">Streptomyces mauvecolor</name>
    <dbReference type="NCBI Taxonomy" id="58345"/>
    <lineage>
        <taxon>Bacteria</taxon>
        <taxon>Bacillati</taxon>
        <taxon>Actinomycetota</taxon>
        <taxon>Actinomycetes</taxon>
        <taxon>Kitasatosporales</taxon>
        <taxon>Streptomycetaceae</taxon>
        <taxon>Streptomyces</taxon>
    </lineage>
</organism>
<evidence type="ECO:0000313" key="2">
    <source>
        <dbReference type="EMBL" id="MFC4956831.1"/>
    </source>
</evidence>
<evidence type="ECO:0008006" key="4">
    <source>
        <dbReference type="Google" id="ProtNLM"/>
    </source>
</evidence>
<accession>A0ABV9UII5</accession>
<reference evidence="3" key="1">
    <citation type="journal article" date="2019" name="Int. J. Syst. Evol. Microbiol.">
        <title>The Global Catalogue of Microorganisms (GCM) 10K type strain sequencing project: providing services to taxonomists for standard genome sequencing and annotation.</title>
        <authorList>
            <consortium name="The Broad Institute Genomics Platform"/>
            <consortium name="The Broad Institute Genome Sequencing Center for Infectious Disease"/>
            <person name="Wu L."/>
            <person name="Ma J."/>
        </authorList>
    </citation>
    <scope>NUCLEOTIDE SEQUENCE [LARGE SCALE GENOMIC DNA]</scope>
    <source>
        <strain evidence="3">CCM 7224</strain>
    </source>
</reference>
<evidence type="ECO:0000313" key="3">
    <source>
        <dbReference type="Proteomes" id="UP001595834"/>
    </source>
</evidence>
<dbReference type="RefSeq" id="WP_344380296.1">
    <property type="nucleotide sequence ID" value="NZ_BAAASQ010000039.1"/>
</dbReference>
<dbReference type="EMBL" id="JBHSIZ010000010">
    <property type="protein sequence ID" value="MFC4956831.1"/>
    <property type="molecule type" value="Genomic_DNA"/>
</dbReference>
<dbReference type="Proteomes" id="UP001595834">
    <property type="component" value="Unassembled WGS sequence"/>
</dbReference>
<feature type="region of interest" description="Disordered" evidence="1">
    <location>
        <begin position="83"/>
        <end position="105"/>
    </location>
</feature>
<keyword evidence="3" id="KW-1185">Reference proteome</keyword>
<comment type="caution">
    <text evidence="2">The sequence shown here is derived from an EMBL/GenBank/DDBJ whole genome shotgun (WGS) entry which is preliminary data.</text>
</comment>
<evidence type="ECO:0000256" key="1">
    <source>
        <dbReference type="SAM" id="MobiDB-lite"/>
    </source>
</evidence>